<feature type="transmembrane region" description="Helical" evidence="1">
    <location>
        <begin position="326"/>
        <end position="346"/>
    </location>
</feature>
<evidence type="ECO:0000313" key="2">
    <source>
        <dbReference type="EMBL" id="CAL8085795.1"/>
    </source>
</evidence>
<gene>
    <name evidence="2" type="ORF">ODALV1_LOCUS6234</name>
</gene>
<proteinExistence type="predicted"/>
<feature type="transmembrane region" description="Helical" evidence="1">
    <location>
        <begin position="59"/>
        <end position="83"/>
    </location>
</feature>
<keyword evidence="1" id="KW-1133">Transmembrane helix</keyword>
<dbReference type="EMBL" id="CAXLJM020000019">
    <property type="protein sequence ID" value="CAL8085795.1"/>
    <property type="molecule type" value="Genomic_DNA"/>
</dbReference>
<name>A0ABP1Q1N2_9HEXA</name>
<keyword evidence="1" id="KW-0472">Membrane</keyword>
<feature type="transmembrane region" description="Helical" evidence="1">
    <location>
        <begin position="12"/>
        <end position="32"/>
    </location>
</feature>
<evidence type="ECO:0008006" key="4">
    <source>
        <dbReference type="Google" id="ProtNLM"/>
    </source>
</evidence>
<feature type="transmembrane region" description="Helical" evidence="1">
    <location>
        <begin position="154"/>
        <end position="181"/>
    </location>
</feature>
<sequence>MHTITQKNGNIFGIQLFGYIILALLDRYSYIIHKIWVKVPIRWISHLRRLKVRQNVKEVLPWMIIQFAHILHGIYSTLLITGYGGKPAKELASGFKIVLTFQTSVDVAIAALTFTLWKKRDLIAACFNSTNQLPKRQSEVTFEKRLADKKGAHFFSHLLSTTVALDLTLTPYALSFVIFVFNLDDPIHYLLELLGLPRSYHLNKLLSPIIFTVIQVNRFLSTYIYFFLAIMLANRCLLVQLTILQPPNAEMIPIGRQRSFIGTFDQKLIVYRRLHLILKYLNEIGSVMHSLMMTIAFLSLAVAGTVVILGTSYLPIPSHLFPLFPAYFVSVLGLLLLALPIGANIYENSVWFRYAWMKAGGYERKYVRKQLASCMALKAEVGAMGFIDKSYIMTYSDALLNNIVNVVMYVTETYPKVM</sequence>
<evidence type="ECO:0000313" key="3">
    <source>
        <dbReference type="Proteomes" id="UP001642540"/>
    </source>
</evidence>
<dbReference type="Proteomes" id="UP001642540">
    <property type="component" value="Unassembled WGS sequence"/>
</dbReference>
<organism evidence="2 3">
    <name type="scientific">Orchesella dallaii</name>
    <dbReference type="NCBI Taxonomy" id="48710"/>
    <lineage>
        <taxon>Eukaryota</taxon>
        <taxon>Metazoa</taxon>
        <taxon>Ecdysozoa</taxon>
        <taxon>Arthropoda</taxon>
        <taxon>Hexapoda</taxon>
        <taxon>Collembola</taxon>
        <taxon>Entomobryomorpha</taxon>
        <taxon>Entomobryoidea</taxon>
        <taxon>Orchesellidae</taxon>
        <taxon>Orchesellinae</taxon>
        <taxon>Orchesella</taxon>
    </lineage>
</organism>
<keyword evidence="3" id="KW-1185">Reference proteome</keyword>
<reference evidence="2 3" key="1">
    <citation type="submission" date="2024-08" db="EMBL/GenBank/DDBJ databases">
        <authorList>
            <person name="Cucini C."/>
            <person name="Frati F."/>
        </authorList>
    </citation>
    <scope>NUCLEOTIDE SEQUENCE [LARGE SCALE GENOMIC DNA]</scope>
</reference>
<protein>
    <recommendedName>
        <fullName evidence="4">Odorant receptor</fullName>
    </recommendedName>
</protein>
<accession>A0ABP1Q1N2</accession>
<evidence type="ECO:0000256" key="1">
    <source>
        <dbReference type="SAM" id="Phobius"/>
    </source>
</evidence>
<feature type="transmembrane region" description="Helical" evidence="1">
    <location>
        <begin position="95"/>
        <end position="117"/>
    </location>
</feature>
<keyword evidence="1" id="KW-0812">Transmembrane</keyword>
<comment type="caution">
    <text evidence="2">The sequence shown here is derived from an EMBL/GenBank/DDBJ whole genome shotgun (WGS) entry which is preliminary data.</text>
</comment>
<feature type="transmembrane region" description="Helical" evidence="1">
    <location>
        <begin position="291"/>
        <end position="314"/>
    </location>
</feature>